<keyword evidence="2" id="KW-1185">Reference proteome</keyword>
<dbReference type="AlphaFoldDB" id="A0A176VLV3"/>
<dbReference type="PANTHER" id="PTHR31672">
    <property type="entry name" value="BNACNNG10540D PROTEIN"/>
    <property type="match status" value="1"/>
</dbReference>
<dbReference type="PANTHER" id="PTHR31672:SF7">
    <property type="entry name" value="F-BOX DOMAIN-CONTAINING PROTEIN"/>
    <property type="match status" value="1"/>
</dbReference>
<dbReference type="InterPro" id="IPR011043">
    <property type="entry name" value="Gal_Oxase/kelch_b-propeller"/>
</dbReference>
<organism evidence="1 2">
    <name type="scientific">Marchantia polymorpha subsp. ruderalis</name>
    <dbReference type="NCBI Taxonomy" id="1480154"/>
    <lineage>
        <taxon>Eukaryota</taxon>
        <taxon>Viridiplantae</taxon>
        <taxon>Streptophyta</taxon>
        <taxon>Embryophyta</taxon>
        <taxon>Marchantiophyta</taxon>
        <taxon>Marchantiopsida</taxon>
        <taxon>Marchantiidae</taxon>
        <taxon>Marchantiales</taxon>
        <taxon>Marchantiaceae</taxon>
        <taxon>Marchantia</taxon>
    </lineage>
</organism>
<dbReference type="SUPFAM" id="SSF50965">
    <property type="entry name" value="Galactose oxidase, central domain"/>
    <property type="match status" value="1"/>
</dbReference>
<gene>
    <name evidence="1" type="ORF">AXG93_154s2010</name>
</gene>
<proteinExistence type="predicted"/>
<dbReference type="EMBL" id="LVLJ01003591">
    <property type="protein sequence ID" value="OAE20726.1"/>
    <property type="molecule type" value="Genomic_DNA"/>
</dbReference>
<comment type="caution">
    <text evidence="1">The sequence shown here is derived from an EMBL/GenBank/DDBJ whole genome shotgun (WGS) entry which is preliminary data.</text>
</comment>
<evidence type="ECO:0000313" key="1">
    <source>
        <dbReference type="EMBL" id="OAE20726.1"/>
    </source>
</evidence>
<dbReference type="Proteomes" id="UP000077202">
    <property type="component" value="Unassembled WGS sequence"/>
</dbReference>
<reference evidence="1" key="1">
    <citation type="submission" date="2016-03" db="EMBL/GenBank/DDBJ databases">
        <title>Mechanisms controlling the formation of the plant cell surface in tip-growing cells are functionally conserved among land plants.</title>
        <authorList>
            <person name="Honkanen S."/>
            <person name="Jones V.A."/>
            <person name="Morieri G."/>
            <person name="Champion C."/>
            <person name="Hetherington A.J."/>
            <person name="Kelly S."/>
            <person name="Saint-Marcoux D."/>
            <person name="Proust H."/>
            <person name="Prescott H."/>
            <person name="Dolan L."/>
        </authorList>
    </citation>
    <scope>NUCLEOTIDE SEQUENCE [LARGE SCALE GENOMIC DNA]</scope>
    <source>
        <tissue evidence="1">Whole gametophyte</tissue>
    </source>
</reference>
<evidence type="ECO:0000313" key="2">
    <source>
        <dbReference type="Proteomes" id="UP000077202"/>
    </source>
</evidence>
<accession>A0A176VLV3</accession>
<protein>
    <submittedName>
        <fullName evidence="1">Uncharacterized protein</fullName>
    </submittedName>
</protein>
<name>A0A176VLV3_MARPO</name>
<dbReference type="InterPro" id="IPR050796">
    <property type="entry name" value="SCF_F-box_component"/>
</dbReference>
<sequence>MTAPSVQREVSSLVFSRVFRDELLKWTVAVVWGVALTSLTCWVFCGCCCCCYKKELGVLVQSVRRVAHDVLRLRALSREWDEFLRSASFKSSWRKDQDQQPLCLASSTRANSFYNPVTGKWHVSGVDLPPSLSAAASDIARDVSKTSRGRRFPVVSASKGLTLIQMYTDDTWPDEGSATDFMFSVRDVREDFLDWCSEEARVEEKAMAPEPLLEHREMLLLVNPLEPLRNEYIKAVPYLQDNYCQHEIIWDPKLRSYELLARSADISRYREDGNCVWSIIFHRYDFRADKWRKIVSWSTHRFISLESSLLVGGHLVCLGRPATLTTVNDQPYRIYGTQLSSGVSIEEMEPTAPELPAALTFAILFYHDESFMAAGGEVDPRALTLRQFKVWRRHELFSSSSRREGDGGGDWAEVVAMPPALVAALNASADAGGGHYTCRANGRFLCVANRCTDVVMCDVQTRSWWQLPAHPCGPDAASDGLALCDPRFDVGFPV</sequence>